<keyword evidence="2 4" id="KW-0808">Transferase</keyword>
<evidence type="ECO:0000313" key="4">
    <source>
        <dbReference type="EMBL" id="MFC3678710.1"/>
    </source>
</evidence>
<evidence type="ECO:0000256" key="2">
    <source>
        <dbReference type="HAMAP-Rule" id="MF_02128"/>
    </source>
</evidence>
<feature type="binding site" evidence="2">
    <location>
        <position position="258"/>
    </location>
    <ligand>
        <name>substrate</name>
    </ligand>
</feature>
<dbReference type="GO" id="GO:0009030">
    <property type="term" value="F:thiamine-phosphate kinase activity"/>
    <property type="evidence" value="ECO:0007669"/>
    <property type="project" value="UniProtKB-EC"/>
</dbReference>
<name>A0ABV7VMF2_9GAMM</name>
<feature type="binding site" evidence="2">
    <location>
        <position position="51"/>
    </location>
    <ligand>
        <name>Mg(2+)</name>
        <dbReference type="ChEBI" id="CHEBI:18420"/>
        <label>4</label>
    </ligand>
</feature>
<feature type="binding site" evidence="2">
    <location>
        <position position="53"/>
    </location>
    <ligand>
        <name>Mg(2+)</name>
        <dbReference type="ChEBI" id="CHEBI:18420"/>
        <label>1</label>
    </ligand>
</feature>
<dbReference type="SUPFAM" id="SSF56042">
    <property type="entry name" value="PurM C-terminal domain-like"/>
    <property type="match status" value="1"/>
</dbReference>
<comment type="catalytic activity">
    <reaction evidence="2">
        <text>thiamine phosphate + ATP = thiamine diphosphate + ADP</text>
        <dbReference type="Rhea" id="RHEA:15913"/>
        <dbReference type="ChEBI" id="CHEBI:30616"/>
        <dbReference type="ChEBI" id="CHEBI:37575"/>
        <dbReference type="ChEBI" id="CHEBI:58937"/>
        <dbReference type="ChEBI" id="CHEBI:456216"/>
        <dbReference type="EC" id="2.7.4.16"/>
    </reaction>
</comment>
<feature type="binding site" evidence="2">
    <location>
        <position position="60"/>
    </location>
    <ligand>
        <name>substrate</name>
    </ligand>
</feature>
<feature type="binding site" evidence="2">
    <location>
        <position position="312"/>
    </location>
    <ligand>
        <name>substrate</name>
    </ligand>
</feature>
<keyword evidence="2" id="KW-0479">Metal-binding</keyword>
<feature type="binding site" evidence="2">
    <location>
        <begin position="127"/>
        <end position="128"/>
    </location>
    <ligand>
        <name>ATP</name>
        <dbReference type="ChEBI" id="CHEBI:30616"/>
    </ligand>
</feature>
<dbReference type="Pfam" id="PF00586">
    <property type="entry name" value="AIRS"/>
    <property type="match status" value="1"/>
</dbReference>
<feature type="binding site" evidence="2">
    <location>
        <position position="81"/>
    </location>
    <ligand>
        <name>Mg(2+)</name>
        <dbReference type="ChEBI" id="CHEBI:18420"/>
        <label>3</label>
    </ligand>
</feature>
<evidence type="ECO:0000313" key="5">
    <source>
        <dbReference type="Proteomes" id="UP001595722"/>
    </source>
</evidence>
<feature type="binding site" evidence="2">
    <location>
        <position position="81"/>
    </location>
    <ligand>
        <name>Mg(2+)</name>
        <dbReference type="ChEBI" id="CHEBI:18420"/>
        <label>4</label>
    </ligand>
</feature>
<feature type="binding site" evidence="2">
    <location>
        <position position="154"/>
    </location>
    <ligand>
        <name>ATP</name>
        <dbReference type="ChEBI" id="CHEBI:30616"/>
    </ligand>
</feature>
<comment type="function">
    <text evidence="2">Catalyzes the ATP-dependent phosphorylation of thiamine-monophosphate (TMP) to form thiamine-pyrophosphate (TPP), the active form of vitamin B1.</text>
</comment>
<proteinExistence type="inferred from homology"/>
<dbReference type="InterPro" id="IPR036921">
    <property type="entry name" value="PurM-like_N_sf"/>
</dbReference>
<sequence>MSNTPPSSPGEFELIRNYFCHGFPHSADTLLAIGDDASVVQPPAASQLVQSIDTQVADVHFPASAPAALIAQRALRCAVSDLAAMGATPQGFHLALTLPDSDSAWLTGFSSGLKKAAHELNIALIGGDTTRGKQRVISVAVQGWIKHDNTPLTRAAAEDGDGIYLSGPVGAAALALPQVLNNPADYSGLAQQYYFPAVHLSLGQALLGRASACIDVSDGLLQDAGHIARSSALQLHIDTQRVSVADDQQRALCLTGGDDYQLLLCGPATLLQPLTAVFPQLHHIGECRRGEPGVVLSATDALLQQLSEQSGFNHF</sequence>
<feature type="binding site" evidence="2">
    <location>
        <position position="217"/>
    </location>
    <ligand>
        <name>ATP</name>
        <dbReference type="ChEBI" id="CHEBI:30616"/>
    </ligand>
</feature>
<feature type="binding site" evidence="2">
    <location>
        <position position="215"/>
    </location>
    <ligand>
        <name>Mg(2+)</name>
        <dbReference type="ChEBI" id="CHEBI:18420"/>
        <label>3</label>
    </ligand>
</feature>
<dbReference type="InterPro" id="IPR006283">
    <property type="entry name" value="ThiL-like"/>
</dbReference>
<dbReference type="CDD" id="cd02194">
    <property type="entry name" value="ThiL"/>
    <property type="match status" value="1"/>
</dbReference>
<feature type="binding site" evidence="2">
    <location>
        <position position="128"/>
    </location>
    <ligand>
        <name>Mg(2+)</name>
        <dbReference type="ChEBI" id="CHEBI:18420"/>
        <label>1</label>
    </ligand>
</feature>
<dbReference type="InterPro" id="IPR016188">
    <property type="entry name" value="PurM-like_N"/>
</dbReference>
<keyword evidence="2" id="KW-0460">Magnesium</keyword>
<feature type="binding site" evidence="2">
    <location>
        <position position="36"/>
    </location>
    <ligand>
        <name>Mg(2+)</name>
        <dbReference type="ChEBI" id="CHEBI:18420"/>
        <label>3</label>
    </ligand>
</feature>
<feature type="binding site" evidence="2">
    <location>
        <position position="218"/>
    </location>
    <ligand>
        <name>Mg(2+)</name>
        <dbReference type="ChEBI" id="CHEBI:18420"/>
        <label>5</label>
    </ligand>
</feature>
<dbReference type="InterPro" id="IPR036676">
    <property type="entry name" value="PurM-like_C_sf"/>
</dbReference>
<dbReference type="EMBL" id="JBHRYB010000001">
    <property type="protein sequence ID" value="MFC3678710.1"/>
    <property type="molecule type" value="Genomic_DNA"/>
</dbReference>
<keyword evidence="2" id="KW-0067">ATP-binding</keyword>
<dbReference type="HAMAP" id="MF_02128">
    <property type="entry name" value="TMP_kinase"/>
    <property type="match status" value="1"/>
</dbReference>
<dbReference type="Proteomes" id="UP001595722">
    <property type="component" value="Unassembled WGS sequence"/>
</dbReference>
<comment type="pathway">
    <text evidence="2">Cofactor biosynthesis; thiamine diphosphate biosynthesis; thiamine diphosphate from thiamine phosphate: step 1/1.</text>
</comment>
<feature type="binding site" evidence="2">
    <location>
        <position position="53"/>
    </location>
    <ligand>
        <name>Mg(2+)</name>
        <dbReference type="ChEBI" id="CHEBI:18420"/>
        <label>2</label>
    </ligand>
</feature>
<accession>A0ABV7VMF2</accession>
<comment type="caution">
    <text evidence="2">Lacks conserved residue(s) required for the propagation of feature annotation.</text>
</comment>
<keyword evidence="5" id="KW-1185">Reference proteome</keyword>
<dbReference type="PANTHER" id="PTHR30270">
    <property type="entry name" value="THIAMINE-MONOPHOSPHATE KINASE"/>
    <property type="match status" value="1"/>
</dbReference>
<dbReference type="RefSeq" id="WP_376864260.1">
    <property type="nucleotide sequence ID" value="NZ_JBHRYB010000001.1"/>
</dbReference>
<organism evidence="4 5">
    <name type="scientific">Bacterioplanoides pacificum</name>
    <dbReference type="NCBI Taxonomy" id="1171596"/>
    <lineage>
        <taxon>Bacteria</taxon>
        <taxon>Pseudomonadati</taxon>
        <taxon>Pseudomonadota</taxon>
        <taxon>Gammaproteobacteria</taxon>
        <taxon>Oceanospirillales</taxon>
        <taxon>Oceanospirillaceae</taxon>
        <taxon>Bacterioplanoides</taxon>
    </lineage>
</organism>
<evidence type="ECO:0000259" key="3">
    <source>
        <dbReference type="Pfam" id="PF00586"/>
    </source>
</evidence>
<gene>
    <name evidence="2 4" type="primary">thiL</name>
    <name evidence="4" type="ORF">ACFOMG_01125</name>
</gene>
<dbReference type="EC" id="2.7.4.16" evidence="2"/>
<feature type="binding site" evidence="2">
    <location>
        <position position="81"/>
    </location>
    <ligand>
        <name>Mg(2+)</name>
        <dbReference type="ChEBI" id="CHEBI:18420"/>
        <label>2</label>
    </ligand>
</feature>
<feature type="binding site" evidence="2">
    <location>
        <position position="36"/>
    </location>
    <ligand>
        <name>Mg(2+)</name>
        <dbReference type="ChEBI" id="CHEBI:18420"/>
        <label>4</label>
    </ligand>
</feature>
<dbReference type="PIRSF" id="PIRSF005303">
    <property type="entry name" value="Thiam_monoph_kin"/>
    <property type="match status" value="1"/>
</dbReference>
<dbReference type="PANTHER" id="PTHR30270:SF0">
    <property type="entry name" value="THIAMINE-MONOPHOSPHATE KINASE"/>
    <property type="match status" value="1"/>
</dbReference>
<comment type="caution">
    <text evidence="4">The sequence shown here is derived from an EMBL/GenBank/DDBJ whole genome shotgun (WGS) entry which is preliminary data.</text>
</comment>
<comment type="similarity">
    <text evidence="2">Belongs to the thiamine-monophosphate kinase family.</text>
</comment>
<keyword evidence="2 4" id="KW-0418">Kinase</keyword>
<keyword evidence="1 2" id="KW-0784">Thiamine biosynthesis</keyword>
<dbReference type="Gene3D" id="3.90.650.10">
    <property type="entry name" value="PurM-like C-terminal domain"/>
    <property type="match status" value="1"/>
</dbReference>
<comment type="miscellaneous">
    <text evidence="2">Reaction mechanism of ThiL seems to utilize a direct, inline transfer of the gamma-phosphate of ATP to TMP rather than a phosphorylated enzyme intermediate.</text>
</comment>
<reference evidence="5" key="1">
    <citation type="journal article" date="2019" name="Int. J. Syst. Evol. Microbiol.">
        <title>The Global Catalogue of Microorganisms (GCM) 10K type strain sequencing project: providing services to taxonomists for standard genome sequencing and annotation.</title>
        <authorList>
            <consortium name="The Broad Institute Genomics Platform"/>
            <consortium name="The Broad Institute Genome Sequencing Center for Infectious Disease"/>
            <person name="Wu L."/>
            <person name="Ma J."/>
        </authorList>
    </citation>
    <scope>NUCLEOTIDE SEQUENCE [LARGE SCALE GENOMIC DNA]</scope>
    <source>
        <strain evidence="5">KCTC 42424</strain>
    </source>
</reference>
<protein>
    <recommendedName>
        <fullName evidence="2">Thiamine-monophosphate kinase</fullName>
        <shortName evidence="2">TMP kinase</shortName>
        <shortName evidence="2">Thiamine-phosphate kinase</shortName>
        <ecNumber evidence="2">2.7.4.16</ecNumber>
    </recommendedName>
</protein>
<feature type="domain" description="PurM-like N-terminal" evidence="3">
    <location>
        <begin position="34"/>
        <end position="144"/>
    </location>
</feature>
<dbReference type="Gene3D" id="3.30.1330.10">
    <property type="entry name" value="PurM-like, N-terminal domain"/>
    <property type="match status" value="1"/>
</dbReference>
<keyword evidence="2" id="KW-0547">Nucleotide-binding</keyword>
<dbReference type="NCBIfam" id="TIGR01379">
    <property type="entry name" value="thiL"/>
    <property type="match status" value="1"/>
</dbReference>
<evidence type="ECO:0000256" key="1">
    <source>
        <dbReference type="ARBA" id="ARBA00022977"/>
    </source>
</evidence>
<dbReference type="SUPFAM" id="SSF55326">
    <property type="entry name" value="PurM N-terminal domain-like"/>
    <property type="match status" value="1"/>
</dbReference>